<sequence length="445" mass="48380">MNRWKTIKNVVVVGLGVTGLSVVNHLKKLPKRLLIRVIDTRMDPPGKENLPDSIELNEGGWNCDWLFSADIIVVNPGVSLSTIEIKQAVAQGIPVVGDIELFAWQVINKPIIAITGSNGKSTVADLTGKIAKENGLKVAVGGNIGTPALDLIEDEVELYVLEISSFQLETTSSLQLVAAAFLNFSEDHLDRYRCITDYRQAKLRIFNHAKACVVNGDDSQTFPDNFSKKLLVFGFNQSFFFGVRKYGAQEFLTVHNEPVIASSSLSLVGRHNVANVLASLALLSEIGVDYSKAVDVLKSYRGLKHCCQVIVDKFGIKWINNSKATNVAATLAALSGIECQGTLYLLLGGDSKGADLSELKLVLASLDVKLCCFGVDGGKFMFLHPSASLYNSMESIVIAIDASLKEGDVVMLSPSCSSLDQFKNFSERGEIFEKLAKNSLRLSDN</sequence>
<dbReference type="InterPro" id="IPR013221">
    <property type="entry name" value="Mur_ligase_cen"/>
</dbReference>
<keyword evidence="7" id="KW-0573">Peptidoglycan synthesis</keyword>
<comment type="caution">
    <text evidence="10">The sequence shown here is derived from an EMBL/GenBank/DDBJ whole genome shotgun (WGS) entry which is preliminary data.</text>
</comment>
<dbReference type="EMBL" id="JGVK01000027">
    <property type="protein sequence ID" value="KEY91125.1"/>
    <property type="molecule type" value="Genomic_DNA"/>
</dbReference>
<evidence type="ECO:0000256" key="3">
    <source>
        <dbReference type="ARBA" id="ARBA00022490"/>
    </source>
</evidence>
<organism evidence="10 11">
    <name type="scientific">Candidatus Photodesmus blepharonis</name>
    <dbReference type="NCBI Taxonomy" id="1179155"/>
    <lineage>
        <taxon>Bacteria</taxon>
        <taxon>Pseudomonadati</taxon>
        <taxon>Pseudomonadota</taxon>
        <taxon>Gammaproteobacteria</taxon>
        <taxon>Vibrionales</taxon>
        <taxon>Vibrionaceae</taxon>
        <taxon>Candidatus Photodesmus</taxon>
    </lineage>
</organism>
<comment type="similarity">
    <text evidence="7">Belongs to the MurCDEF family.</text>
</comment>
<dbReference type="InterPro" id="IPR005762">
    <property type="entry name" value="MurD"/>
</dbReference>
<accession>A0A084CMU6</accession>
<dbReference type="InterPro" id="IPR036615">
    <property type="entry name" value="Mur_ligase_C_dom_sf"/>
</dbReference>
<gene>
    <name evidence="7 10" type="primary">murD</name>
    <name evidence="10" type="ORF">CF67_04124</name>
</gene>
<evidence type="ECO:0000256" key="6">
    <source>
        <dbReference type="ARBA" id="ARBA00022840"/>
    </source>
</evidence>
<keyword evidence="5 7" id="KW-0547">Nucleotide-binding</keyword>
<evidence type="ECO:0000256" key="8">
    <source>
        <dbReference type="SAM" id="Phobius"/>
    </source>
</evidence>
<keyword evidence="3 7" id="KW-0963">Cytoplasm</keyword>
<keyword evidence="6 7" id="KW-0067">ATP-binding</keyword>
<dbReference type="NCBIfam" id="TIGR01087">
    <property type="entry name" value="murD"/>
    <property type="match status" value="1"/>
</dbReference>
<proteinExistence type="inferred from homology"/>
<dbReference type="RefSeq" id="WP_034414525.1">
    <property type="nucleotide sequence ID" value="NZ_JGVK01000027.1"/>
</dbReference>
<dbReference type="eggNOG" id="COG0771">
    <property type="taxonomic scope" value="Bacteria"/>
</dbReference>
<dbReference type="Pfam" id="PF21799">
    <property type="entry name" value="MurD-like_N"/>
    <property type="match status" value="1"/>
</dbReference>
<feature type="transmembrane region" description="Helical" evidence="8">
    <location>
        <begin position="6"/>
        <end position="26"/>
    </location>
</feature>
<dbReference type="GO" id="GO:0071555">
    <property type="term" value="P:cell wall organization"/>
    <property type="evidence" value="ECO:0007669"/>
    <property type="project" value="UniProtKB-KW"/>
</dbReference>
<dbReference type="OrthoDB" id="9809796at2"/>
<dbReference type="UniPathway" id="UPA00219"/>
<keyword evidence="11" id="KW-1185">Reference proteome</keyword>
<evidence type="ECO:0000259" key="9">
    <source>
        <dbReference type="Pfam" id="PF08245"/>
    </source>
</evidence>
<dbReference type="Pfam" id="PF08245">
    <property type="entry name" value="Mur_ligase_M"/>
    <property type="match status" value="1"/>
</dbReference>
<dbReference type="SUPFAM" id="SSF53244">
    <property type="entry name" value="MurD-like peptide ligases, peptide-binding domain"/>
    <property type="match status" value="1"/>
</dbReference>
<dbReference type="PANTHER" id="PTHR43692">
    <property type="entry name" value="UDP-N-ACETYLMURAMOYLALANINE--D-GLUTAMATE LIGASE"/>
    <property type="match status" value="1"/>
</dbReference>
<dbReference type="Gene3D" id="3.40.1190.10">
    <property type="entry name" value="Mur-like, catalytic domain"/>
    <property type="match status" value="1"/>
</dbReference>
<dbReference type="GO" id="GO:0008360">
    <property type="term" value="P:regulation of cell shape"/>
    <property type="evidence" value="ECO:0007669"/>
    <property type="project" value="UniProtKB-KW"/>
</dbReference>
<dbReference type="PANTHER" id="PTHR43692:SF1">
    <property type="entry name" value="UDP-N-ACETYLMURAMOYLALANINE--D-GLUTAMATE LIGASE"/>
    <property type="match status" value="1"/>
</dbReference>
<dbReference type="Gene3D" id="3.90.190.20">
    <property type="entry name" value="Mur ligase, C-terminal domain"/>
    <property type="match status" value="1"/>
</dbReference>
<dbReference type="GO" id="GO:0008764">
    <property type="term" value="F:UDP-N-acetylmuramoylalanine-D-glutamate ligase activity"/>
    <property type="evidence" value="ECO:0007669"/>
    <property type="project" value="UniProtKB-UniRule"/>
</dbReference>
<evidence type="ECO:0000313" key="10">
    <source>
        <dbReference type="EMBL" id="KEY91125.1"/>
    </source>
</evidence>
<protein>
    <recommendedName>
        <fullName evidence="7">UDP-N-acetylmuramoylalanine--D-glutamate ligase</fullName>
        <ecNumber evidence="7">6.3.2.9</ecNumber>
    </recommendedName>
    <alternativeName>
        <fullName evidence="7">D-glutamic acid-adding enzyme</fullName>
    </alternativeName>
    <alternativeName>
        <fullName evidence="7">UDP-N-acetylmuramoyl-L-alanyl-D-glutamate synthetase</fullName>
    </alternativeName>
</protein>
<name>A0A084CMU6_9GAMM</name>
<dbReference type="SUPFAM" id="SSF53623">
    <property type="entry name" value="MurD-like peptide ligases, catalytic domain"/>
    <property type="match status" value="1"/>
</dbReference>
<dbReference type="EC" id="6.3.2.9" evidence="7"/>
<keyword evidence="7" id="KW-0132">Cell division</keyword>
<dbReference type="STRING" id="1179155.CF67_04124"/>
<comment type="function">
    <text evidence="7">Cell wall formation. Catalyzes the addition of glutamate to the nucleotide precursor UDP-N-acetylmuramoyl-L-alanine (UMA).</text>
</comment>
<evidence type="ECO:0000256" key="7">
    <source>
        <dbReference type="HAMAP-Rule" id="MF_00639"/>
    </source>
</evidence>
<feature type="domain" description="Mur ligase central" evidence="9">
    <location>
        <begin position="114"/>
        <end position="282"/>
    </location>
</feature>
<keyword evidence="4 7" id="KW-0436">Ligase</keyword>
<evidence type="ECO:0000256" key="1">
    <source>
        <dbReference type="ARBA" id="ARBA00004496"/>
    </source>
</evidence>
<comment type="catalytic activity">
    <reaction evidence="7">
        <text>UDP-N-acetyl-alpha-D-muramoyl-L-alanine + D-glutamate + ATP = UDP-N-acetyl-alpha-D-muramoyl-L-alanyl-D-glutamate + ADP + phosphate + H(+)</text>
        <dbReference type="Rhea" id="RHEA:16429"/>
        <dbReference type="ChEBI" id="CHEBI:15378"/>
        <dbReference type="ChEBI" id="CHEBI:29986"/>
        <dbReference type="ChEBI" id="CHEBI:30616"/>
        <dbReference type="ChEBI" id="CHEBI:43474"/>
        <dbReference type="ChEBI" id="CHEBI:83898"/>
        <dbReference type="ChEBI" id="CHEBI:83900"/>
        <dbReference type="ChEBI" id="CHEBI:456216"/>
        <dbReference type="EC" id="6.3.2.9"/>
    </reaction>
</comment>
<keyword evidence="7" id="KW-0961">Cell wall biogenesis/degradation</keyword>
<comment type="pathway">
    <text evidence="2 7">Cell wall biogenesis; peptidoglycan biosynthesis.</text>
</comment>
<dbReference type="GO" id="GO:0005737">
    <property type="term" value="C:cytoplasm"/>
    <property type="evidence" value="ECO:0007669"/>
    <property type="project" value="UniProtKB-SubCell"/>
</dbReference>
<dbReference type="Gene3D" id="3.40.50.720">
    <property type="entry name" value="NAD(P)-binding Rossmann-like Domain"/>
    <property type="match status" value="1"/>
</dbReference>
<dbReference type="GO" id="GO:0005524">
    <property type="term" value="F:ATP binding"/>
    <property type="evidence" value="ECO:0007669"/>
    <property type="project" value="UniProtKB-UniRule"/>
</dbReference>
<dbReference type="HAMAP" id="MF_00639">
    <property type="entry name" value="MurD"/>
    <property type="match status" value="1"/>
</dbReference>
<keyword evidence="8" id="KW-0812">Transmembrane</keyword>
<keyword evidence="8" id="KW-0472">Membrane</keyword>
<dbReference type="Proteomes" id="UP000053784">
    <property type="component" value="Unassembled WGS sequence"/>
</dbReference>
<reference evidence="10 11" key="1">
    <citation type="submission" date="2014-03" db="EMBL/GenBank/DDBJ databases">
        <title>Selection and divergence in the genomes of co-occurring obligate luminous symbionts with specific hosts.</title>
        <authorList>
            <person name="Hendry T.A."/>
            <person name="de Wet J.R."/>
            <person name="Dunlap P.V."/>
        </authorList>
    </citation>
    <scope>NUCLEOTIDE SEQUENCE [LARGE SCALE GENOMIC DNA]</scope>
    <source>
        <strain evidence="10 11">Ppalp.1</strain>
    </source>
</reference>
<dbReference type="GO" id="GO:0009252">
    <property type="term" value="P:peptidoglycan biosynthetic process"/>
    <property type="evidence" value="ECO:0007669"/>
    <property type="project" value="UniProtKB-UniRule"/>
</dbReference>
<dbReference type="InterPro" id="IPR036565">
    <property type="entry name" value="Mur-like_cat_sf"/>
</dbReference>
<evidence type="ECO:0000256" key="2">
    <source>
        <dbReference type="ARBA" id="ARBA00004752"/>
    </source>
</evidence>
<evidence type="ECO:0000313" key="11">
    <source>
        <dbReference type="Proteomes" id="UP000053784"/>
    </source>
</evidence>
<keyword evidence="7" id="KW-0133">Cell shape</keyword>
<comment type="subcellular location">
    <subcellularLocation>
        <location evidence="1 7">Cytoplasm</location>
    </subcellularLocation>
</comment>
<dbReference type="GO" id="GO:0051301">
    <property type="term" value="P:cell division"/>
    <property type="evidence" value="ECO:0007669"/>
    <property type="project" value="UniProtKB-KW"/>
</dbReference>
<keyword evidence="8" id="KW-1133">Transmembrane helix</keyword>
<dbReference type="SUPFAM" id="SSF51984">
    <property type="entry name" value="MurCD N-terminal domain"/>
    <property type="match status" value="1"/>
</dbReference>
<evidence type="ECO:0000256" key="5">
    <source>
        <dbReference type="ARBA" id="ARBA00022741"/>
    </source>
</evidence>
<feature type="binding site" evidence="7">
    <location>
        <begin position="116"/>
        <end position="122"/>
    </location>
    <ligand>
        <name>ATP</name>
        <dbReference type="ChEBI" id="CHEBI:30616"/>
    </ligand>
</feature>
<keyword evidence="7" id="KW-0131">Cell cycle</keyword>
<dbReference type="AlphaFoldDB" id="A0A084CMU6"/>
<evidence type="ECO:0000256" key="4">
    <source>
        <dbReference type="ARBA" id="ARBA00022598"/>
    </source>
</evidence>